<reference evidence="2 3" key="1">
    <citation type="submission" date="2020-11" db="EMBL/GenBank/DDBJ databases">
        <title>The genome sequence of Erythrobacter sp. 6D36.</title>
        <authorList>
            <person name="Liu Y."/>
        </authorList>
    </citation>
    <scope>NUCLEOTIDE SEQUENCE [LARGE SCALE GENOMIC DNA]</scope>
    <source>
        <strain evidence="2 3">6D36</strain>
    </source>
</reference>
<dbReference type="RefSeq" id="WP_200981867.1">
    <property type="nucleotide sequence ID" value="NZ_CP064654.1"/>
</dbReference>
<dbReference type="Proteomes" id="UP000594459">
    <property type="component" value="Chromosome"/>
</dbReference>
<dbReference type="GO" id="GO:0019171">
    <property type="term" value="F:(3R)-hydroxyacyl-[acyl-carrier-protein] dehydratase activity"/>
    <property type="evidence" value="ECO:0007669"/>
    <property type="project" value="TreeGrafter"/>
</dbReference>
<evidence type="ECO:0000313" key="2">
    <source>
        <dbReference type="EMBL" id="QPC98863.1"/>
    </source>
</evidence>
<dbReference type="Gene3D" id="3.10.129.10">
    <property type="entry name" value="Hotdog Thioesterase"/>
    <property type="match status" value="2"/>
</dbReference>
<keyword evidence="3" id="KW-1185">Reference proteome</keyword>
<organism evidence="2 3">
    <name type="scientific">Qipengyuania soli</name>
    <dbReference type="NCBI Taxonomy" id="2782568"/>
    <lineage>
        <taxon>Bacteria</taxon>
        <taxon>Pseudomonadati</taxon>
        <taxon>Pseudomonadota</taxon>
        <taxon>Alphaproteobacteria</taxon>
        <taxon>Sphingomonadales</taxon>
        <taxon>Erythrobacteraceae</taxon>
        <taxon>Qipengyuania</taxon>
    </lineage>
</organism>
<gene>
    <name evidence="2" type="ORF">IRL76_13680</name>
</gene>
<dbReference type="AlphaFoldDB" id="A0A7S8F4I7"/>
<dbReference type="KEGG" id="qso:IRL76_13680"/>
<protein>
    <submittedName>
        <fullName evidence="2">MaoC family dehydratase N-terminal domain-containing protein</fullName>
    </submittedName>
</protein>
<dbReference type="InterPro" id="IPR039569">
    <property type="entry name" value="FAS1-like_DH_region"/>
</dbReference>
<evidence type="ECO:0000313" key="3">
    <source>
        <dbReference type="Proteomes" id="UP000594459"/>
    </source>
</evidence>
<dbReference type="Pfam" id="PF13452">
    <property type="entry name" value="FAS1_DH_region"/>
    <property type="match status" value="1"/>
</dbReference>
<sequence length="284" mass="31042">MGEWDSWLGRNEMREDRLDEALAKRWLATFDLQAGADTTMPQGIHFCLCTPDAATSALGEDGHPARSDNRDSFMPPIPMPRRMWASSDITFLSPIRTGARIDRISRIASISEKDGSSGKLAFVEVEHVTTCENVEAVHEKQTLVYRDAAPADAALVPPETGESTFDPAGWDAHGEVAPDPRLLFRYSALTFNTHRIHYDTPYARDIERYRGLVVHGPLTASLLLQLAASRFGDNRLASFSFRGVSPAIAGEPLHLVIRGDGDAIELGAFAADGRQVTKAKAALA</sequence>
<dbReference type="InterPro" id="IPR029069">
    <property type="entry name" value="HotDog_dom_sf"/>
</dbReference>
<proteinExistence type="predicted"/>
<dbReference type="SUPFAM" id="SSF54637">
    <property type="entry name" value="Thioesterase/thiol ester dehydrase-isomerase"/>
    <property type="match status" value="2"/>
</dbReference>
<accession>A0A7S8F4I7</accession>
<dbReference type="PANTHER" id="PTHR28152:SF1">
    <property type="entry name" value="HYDROXYACYL-THIOESTER DEHYDRATASE TYPE 2, MITOCHONDRIAL"/>
    <property type="match status" value="1"/>
</dbReference>
<dbReference type="EMBL" id="CP064654">
    <property type="protein sequence ID" value="QPC98863.1"/>
    <property type="molecule type" value="Genomic_DNA"/>
</dbReference>
<evidence type="ECO:0000259" key="1">
    <source>
        <dbReference type="Pfam" id="PF13452"/>
    </source>
</evidence>
<dbReference type="PANTHER" id="PTHR28152">
    <property type="entry name" value="HYDROXYACYL-THIOESTER DEHYDRATASE TYPE 2, MITOCHONDRIAL"/>
    <property type="match status" value="1"/>
</dbReference>
<dbReference type="InterPro" id="IPR052741">
    <property type="entry name" value="Mitochondrial_HTD2"/>
</dbReference>
<name>A0A7S8F4I7_9SPHN</name>
<feature type="domain" description="FAS1-like dehydratase" evidence="1">
    <location>
        <begin position="73"/>
        <end position="137"/>
    </location>
</feature>